<evidence type="ECO:0000313" key="4">
    <source>
        <dbReference type="EMBL" id="TIC68442.1"/>
    </source>
</evidence>
<evidence type="ECO:0000256" key="2">
    <source>
        <dbReference type="SAM" id="MobiDB-lite"/>
    </source>
</evidence>
<feature type="region of interest" description="Disordered" evidence="2">
    <location>
        <begin position="851"/>
        <end position="879"/>
    </location>
</feature>
<feature type="domain" description="Sfi1 spindle body" evidence="3">
    <location>
        <begin position="334"/>
        <end position="699"/>
    </location>
</feature>
<comment type="caution">
    <text evidence="4">The sequence shown here is derived from an EMBL/GenBank/DDBJ whole genome shotgun (WGS) entry which is preliminary data.</text>
</comment>
<dbReference type="Proteomes" id="UP000310708">
    <property type="component" value="Unassembled WGS sequence"/>
</dbReference>
<accession>A0A4T0M7Z0</accession>
<feature type="region of interest" description="Disordered" evidence="2">
    <location>
        <begin position="95"/>
        <end position="140"/>
    </location>
</feature>
<proteinExistence type="predicted"/>
<protein>
    <recommendedName>
        <fullName evidence="3">Sfi1 spindle body domain-containing protein</fullName>
    </recommendedName>
</protein>
<gene>
    <name evidence="4" type="ORF">E3Q01_00822</name>
</gene>
<evidence type="ECO:0000259" key="3">
    <source>
        <dbReference type="Pfam" id="PF08457"/>
    </source>
</evidence>
<dbReference type="InterPro" id="IPR013665">
    <property type="entry name" value="Sfi1_dom"/>
</dbReference>
<evidence type="ECO:0000256" key="1">
    <source>
        <dbReference type="SAM" id="Coils"/>
    </source>
</evidence>
<organism evidence="4 5">
    <name type="scientific">Wallemia mellicola</name>
    <dbReference type="NCBI Taxonomy" id="1708541"/>
    <lineage>
        <taxon>Eukaryota</taxon>
        <taxon>Fungi</taxon>
        <taxon>Dikarya</taxon>
        <taxon>Basidiomycota</taxon>
        <taxon>Wallemiomycotina</taxon>
        <taxon>Wallemiomycetes</taxon>
        <taxon>Wallemiales</taxon>
        <taxon>Wallemiaceae</taxon>
        <taxon>Wallemia</taxon>
    </lineage>
</organism>
<dbReference type="Pfam" id="PF08457">
    <property type="entry name" value="Sfi1"/>
    <property type="match status" value="1"/>
</dbReference>
<dbReference type="EMBL" id="SPRX01000007">
    <property type="protein sequence ID" value="TIC68442.1"/>
    <property type="molecule type" value="Genomic_DNA"/>
</dbReference>
<evidence type="ECO:0000313" key="5">
    <source>
        <dbReference type="Proteomes" id="UP000310708"/>
    </source>
</evidence>
<dbReference type="AlphaFoldDB" id="A0A4T0M7Z0"/>
<reference evidence="4 5" key="1">
    <citation type="submission" date="2019-03" db="EMBL/GenBank/DDBJ databases">
        <title>Sequencing 25 genomes of Wallemia mellicola.</title>
        <authorList>
            <person name="Gostincar C."/>
        </authorList>
    </citation>
    <scope>NUCLEOTIDE SEQUENCE [LARGE SCALE GENOMIC DNA]</scope>
    <source>
        <strain evidence="4 5">EXF-757</strain>
    </source>
</reference>
<name>A0A4T0M7Z0_9BASI</name>
<keyword evidence="1" id="KW-0175">Coiled coil</keyword>
<feature type="coiled-coil region" evidence="1">
    <location>
        <begin position="157"/>
        <end position="200"/>
    </location>
</feature>
<feature type="compositionally biased region" description="Low complexity" evidence="2">
    <location>
        <begin position="97"/>
        <end position="111"/>
    </location>
</feature>
<sequence>MESSLIITNLDKQTINLLDEIISIVPPSSHSFLALFNAYNQVLDAHGIDQNDEVELYDLLLKLGVVKGKDWHERWQSILNSDYNTTHPLVDIDDQDSASVSSSRGSSASTHSDTRSTSTAALAAEARQTDEEFPPIQYNNQRNRVPTTVQARALASVQAQTKRVRQAELIRRQQEQERLKRTEEARKRELEEARQRADENKVLREMEFMADSFHRSNVTSRTFNVWFGLFRWIQHNHQQVKTTQTTQILNTYFQKWEHALSKRVILANHVAISQDKMRTMSTTLSKWRAHLKHRARHRKEARLRSTFSAIRKNIAKRLIQESWQTWRDLTMTRRADLTYSYNLMSVAFGTWKKRTIGFLALDSVVIEFATMVNERRAATVFRHWKQQKELQTKERGFQQDRTAVIIRKTFETWKYKNDTNKAAIALRNASSIRNAFYGWQRKLYRIQKYTAISDAFIEDSNNRLKQQTIYQWQLSMKCFNFQLGHMRTLSQAVLQYWYQKVSYIQKLNLKADTLHFDKIRTLGVSLFDKWKVRTAELKEKSRLAQEYSDLSVQQNALKVWMKAYRNKRLLNRRGHVLRRMIQKKNSFHTWRFALSRKRQNALIKKHELDILQNTWTVWRAKFNVLCDLRVRENAFKAEHIHKSMTSVVLQQWLHKTIERKDLIYSADIISKQKTKRSVVQNWRSKVNTLRDLESLAVSHEGATKKKLQAELFSKWLKQTRATVVRNRKCEEFVKRREQTILFTAFEDWFDQIKIIELEPVETEMLILRRERMLMMAFERWKETATALPAVQLYNRRLKERTLDMWKSQLPCARNTRLAVQIYRRDCLVRWLHSWRDALQIKRSRRAIARARALGKRPSASRLKAREGSTPSPDPFAMHASRKPFAKVNRLY</sequence>